<feature type="transmembrane region" description="Helical" evidence="2">
    <location>
        <begin position="49"/>
        <end position="69"/>
    </location>
</feature>
<evidence type="ECO:0000313" key="3">
    <source>
        <dbReference type="EMBL" id="CAE7365539.1"/>
    </source>
</evidence>
<sequence>MANVPGGTDVPRATPLPEWLQLSGSQDGFWAGRKWTTLLPEWMQQDEKAITFVTTAIVAIALGVVLGPVMRKTLYAVTAWFFLQATRVMKAPYKLTGCLCKLCRRGKKEGAAGQHRETQQMNEGHSNTLRQQIEAFWTDVRDSLKCMTSLVTDLWKETSRSCGELKIAQQQAVQTLKDSFQEMTKLVEKAVENVTRHVDKLQFPSPTAINNLLEQSRTVLLQQLATTMDETSAALQNVMVGHQRQAAQNFDRVKQEIVQRTRELETMEKQLDQHARRQFETLKEIQDSMMKMQETLDGHNHVLAKLEDMTGKQEVAMARFAEAIDRSRQMAEDVSTDTERILAALDAIQERMGPPVPYRQPPVTRPGPSTQANPAFDHGNAGMTGVRPIQLAHAIPMQTPGGAVQAHNPRGEILRVVLDHLTSPNSGGP</sequence>
<feature type="coiled-coil region" evidence="1">
    <location>
        <begin position="250"/>
        <end position="277"/>
    </location>
</feature>
<reference evidence="3" key="1">
    <citation type="submission" date="2021-02" db="EMBL/GenBank/DDBJ databases">
        <authorList>
            <person name="Dougan E. K."/>
            <person name="Rhodes N."/>
            <person name="Thang M."/>
            <person name="Chan C."/>
        </authorList>
    </citation>
    <scope>NUCLEOTIDE SEQUENCE</scope>
</reference>
<evidence type="ECO:0000256" key="1">
    <source>
        <dbReference type="SAM" id="Coils"/>
    </source>
</evidence>
<dbReference type="EMBL" id="CAJNDS010002190">
    <property type="protein sequence ID" value="CAE7365539.1"/>
    <property type="molecule type" value="Genomic_DNA"/>
</dbReference>
<accession>A0A812PZB9</accession>
<protein>
    <submittedName>
        <fullName evidence="3">Uncharacterized protein</fullName>
    </submittedName>
</protein>
<organism evidence="3 4">
    <name type="scientific">Symbiodinium natans</name>
    <dbReference type="NCBI Taxonomy" id="878477"/>
    <lineage>
        <taxon>Eukaryota</taxon>
        <taxon>Sar</taxon>
        <taxon>Alveolata</taxon>
        <taxon>Dinophyceae</taxon>
        <taxon>Suessiales</taxon>
        <taxon>Symbiodiniaceae</taxon>
        <taxon>Symbiodinium</taxon>
    </lineage>
</organism>
<proteinExistence type="predicted"/>
<evidence type="ECO:0000313" key="4">
    <source>
        <dbReference type="Proteomes" id="UP000604046"/>
    </source>
</evidence>
<dbReference type="Proteomes" id="UP000604046">
    <property type="component" value="Unassembled WGS sequence"/>
</dbReference>
<gene>
    <name evidence="3" type="ORF">SNAT2548_LOCUS19823</name>
</gene>
<name>A0A812PZB9_9DINO</name>
<keyword evidence="2" id="KW-0472">Membrane</keyword>
<keyword evidence="2" id="KW-0812">Transmembrane</keyword>
<dbReference type="AlphaFoldDB" id="A0A812PZB9"/>
<keyword evidence="2" id="KW-1133">Transmembrane helix</keyword>
<comment type="caution">
    <text evidence="3">The sequence shown here is derived from an EMBL/GenBank/DDBJ whole genome shotgun (WGS) entry which is preliminary data.</text>
</comment>
<evidence type="ECO:0000256" key="2">
    <source>
        <dbReference type="SAM" id="Phobius"/>
    </source>
</evidence>
<keyword evidence="1" id="KW-0175">Coiled coil</keyword>
<keyword evidence="4" id="KW-1185">Reference proteome</keyword>